<proteinExistence type="predicted"/>
<evidence type="ECO:0000256" key="1">
    <source>
        <dbReference type="SAM" id="SignalP"/>
    </source>
</evidence>
<evidence type="ECO:0000313" key="3">
    <source>
        <dbReference type="Proteomes" id="UP000315995"/>
    </source>
</evidence>
<evidence type="ECO:0008006" key="4">
    <source>
        <dbReference type="Google" id="ProtNLM"/>
    </source>
</evidence>
<feature type="signal peptide" evidence="1">
    <location>
        <begin position="1"/>
        <end position="19"/>
    </location>
</feature>
<sequence>MPYRKTGLLAVGLFFVVSAAGCGPDRFNGAGCTSDDDCRLGRVCAEGMCVDPSTLDQFIDPAPFVGGWDMRVSGTLVEPDGRTLELENQAFTVDILAGTEESDSDLIVEVGFCSLPADLTSESTFELLDRPCEVSRDETTATYQIIRGSGTLSQEGQLNFTYTGDAEINTPGQPNQSSSFDLVFEGSQP</sequence>
<dbReference type="RefSeq" id="WP_141196176.1">
    <property type="nucleotide sequence ID" value="NZ_CP041186.1"/>
</dbReference>
<dbReference type="Proteomes" id="UP000315995">
    <property type="component" value="Chromosome"/>
</dbReference>
<evidence type="ECO:0000313" key="2">
    <source>
        <dbReference type="EMBL" id="QDG49679.1"/>
    </source>
</evidence>
<keyword evidence="1" id="KW-0732">Signal</keyword>
<feature type="chain" id="PRO_5030106112" description="Lipoprotein" evidence="1">
    <location>
        <begin position="20"/>
        <end position="189"/>
    </location>
</feature>
<dbReference type="AlphaFoldDB" id="A0A4Y6PN83"/>
<accession>A0A5B8XZ56</accession>
<accession>A0A4Y6PN83</accession>
<organism evidence="2 3">
    <name type="scientific">Persicimonas caeni</name>
    <dbReference type="NCBI Taxonomy" id="2292766"/>
    <lineage>
        <taxon>Bacteria</taxon>
        <taxon>Deltaproteobacteria</taxon>
        <taxon>Bradymonadales</taxon>
        <taxon>Bradymonadaceae</taxon>
        <taxon>Persicimonas</taxon>
    </lineage>
</organism>
<keyword evidence="3" id="KW-1185">Reference proteome</keyword>
<reference evidence="2 3" key="1">
    <citation type="submission" date="2019-06" db="EMBL/GenBank/DDBJ databases">
        <title>Persicimonas caeni gen. nov., sp. nov., a predatory bacterium isolated from solar saltern.</title>
        <authorList>
            <person name="Wang S."/>
        </authorList>
    </citation>
    <scope>NUCLEOTIDE SEQUENCE [LARGE SCALE GENOMIC DNA]</scope>
    <source>
        <strain evidence="2 3">YN101</strain>
    </source>
</reference>
<dbReference type="PROSITE" id="PS51257">
    <property type="entry name" value="PROKAR_LIPOPROTEIN"/>
    <property type="match status" value="1"/>
</dbReference>
<protein>
    <recommendedName>
        <fullName evidence="4">Lipoprotein</fullName>
    </recommendedName>
</protein>
<dbReference type="EMBL" id="CP041186">
    <property type="protein sequence ID" value="QDG49679.1"/>
    <property type="molecule type" value="Genomic_DNA"/>
</dbReference>
<name>A0A4Y6PN83_PERCE</name>
<gene>
    <name evidence="2" type="ORF">FIV42_02665</name>
</gene>